<evidence type="ECO:0000313" key="2">
    <source>
        <dbReference type="Proteomes" id="UP000822152"/>
    </source>
</evidence>
<evidence type="ECO:0000313" key="1">
    <source>
        <dbReference type="EMBL" id="NSF75373.1"/>
    </source>
</evidence>
<reference evidence="1 2" key="1">
    <citation type="journal article" date="2020" name="Cell Host Microbe">
        <title>Functional and Genomic Variation between Human-Derived Isolates of Lachnospiraceae Reveals Inter- and Intra-Species Diversity.</title>
        <authorList>
            <person name="Sorbara M.T."/>
            <person name="Littmann E.R."/>
            <person name="Fontana E."/>
            <person name="Moody T.U."/>
            <person name="Kohout C.E."/>
            <person name="Gjonbalaj M."/>
            <person name="Eaton V."/>
            <person name="Seok R."/>
            <person name="Leiner I.M."/>
            <person name="Pamer E.G."/>
        </authorList>
    </citation>
    <scope>NUCLEOTIDE SEQUENCE [LARGE SCALE GENOMIC DNA]</scope>
    <source>
        <strain evidence="1 2">MSK.20.11</strain>
    </source>
</reference>
<dbReference type="Proteomes" id="UP000822152">
    <property type="component" value="Unassembled WGS sequence"/>
</dbReference>
<dbReference type="RefSeq" id="WP_173744463.1">
    <property type="nucleotide sequence ID" value="NZ_JAAIPF010000070.1"/>
</dbReference>
<name>A0ABX2GT89_9FIRM</name>
<sequence length="182" mass="21599">MQKNLCTLLNVVKDDSSKMLQAINLFSPLIQKYSKKLFFIDREDAEQEMTLAFISTIHKMNYFHSPGECISFINKGLYRRFCVLCKENPQNAEMTTDFISLPDFEFEERYPDIDLICDYQKHLEKLPSIYTEIFHLLLKGYSDREIAAQLHFSKQYINRIKKKIIPISFFGQYNPQKDKSRE</sequence>
<dbReference type="SUPFAM" id="SSF88659">
    <property type="entry name" value="Sigma3 and sigma4 domains of RNA polymerase sigma factors"/>
    <property type="match status" value="1"/>
</dbReference>
<dbReference type="EMBL" id="JAAIPF010000070">
    <property type="protein sequence ID" value="NSF75373.1"/>
    <property type="molecule type" value="Genomic_DNA"/>
</dbReference>
<proteinExistence type="predicted"/>
<accession>A0ABX2GT89</accession>
<organism evidence="1 2">
    <name type="scientific">Blautia wexlerae</name>
    <dbReference type="NCBI Taxonomy" id="418240"/>
    <lineage>
        <taxon>Bacteria</taxon>
        <taxon>Bacillati</taxon>
        <taxon>Bacillota</taxon>
        <taxon>Clostridia</taxon>
        <taxon>Lachnospirales</taxon>
        <taxon>Lachnospiraceae</taxon>
        <taxon>Blautia</taxon>
    </lineage>
</organism>
<comment type="caution">
    <text evidence="1">The sequence shown here is derived from an EMBL/GenBank/DDBJ whole genome shotgun (WGS) entry which is preliminary data.</text>
</comment>
<protein>
    <recommendedName>
        <fullName evidence="3">Sigma-70 family RNA polymerase sigma factor</fullName>
    </recommendedName>
</protein>
<dbReference type="InterPro" id="IPR013324">
    <property type="entry name" value="RNA_pol_sigma_r3/r4-like"/>
</dbReference>
<keyword evidence="2" id="KW-1185">Reference proteome</keyword>
<evidence type="ECO:0008006" key="3">
    <source>
        <dbReference type="Google" id="ProtNLM"/>
    </source>
</evidence>
<gene>
    <name evidence="1" type="ORF">G4952_16595</name>
</gene>